<dbReference type="EMBL" id="CP030850">
    <property type="protein sequence ID" value="AXE17646.1"/>
    <property type="molecule type" value="Genomic_DNA"/>
</dbReference>
<name>A0A344TG75_9BACT</name>
<proteinExistence type="predicted"/>
<keyword evidence="3" id="KW-1185">Reference proteome</keyword>
<evidence type="ECO:0000313" key="2">
    <source>
        <dbReference type="EMBL" id="AXE17646.1"/>
    </source>
</evidence>
<dbReference type="GO" id="GO:0005829">
    <property type="term" value="C:cytosol"/>
    <property type="evidence" value="ECO:0007669"/>
    <property type="project" value="TreeGrafter"/>
</dbReference>
<reference evidence="2 3" key="1">
    <citation type="submission" date="2018-07" db="EMBL/GenBank/DDBJ databases">
        <title>Genome sequencing of Runella.</title>
        <authorList>
            <person name="Baek M.-G."/>
            <person name="Yi H."/>
        </authorList>
    </citation>
    <scope>NUCLEOTIDE SEQUENCE [LARGE SCALE GENOMIC DNA]</scope>
    <source>
        <strain evidence="2 3">HYN0085</strain>
    </source>
</reference>
<dbReference type="PANTHER" id="PTHR24567">
    <property type="entry name" value="CRP FAMILY TRANSCRIPTIONAL REGULATORY PROTEIN"/>
    <property type="match status" value="1"/>
</dbReference>
<dbReference type="KEGG" id="run:DR864_07810"/>
<dbReference type="SMART" id="SM00100">
    <property type="entry name" value="cNMP"/>
    <property type="match status" value="1"/>
</dbReference>
<dbReference type="Pfam" id="PF00027">
    <property type="entry name" value="cNMP_binding"/>
    <property type="match status" value="1"/>
</dbReference>
<dbReference type="GO" id="GO:0003700">
    <property type="term" value="F:DNA-binding transcription factor activity"/>
    <property type="evidence" value="ECO:0007669"/>
    <property type="project" value="TreeGrafter"/>
</dbReference>
<dbReference type="Proteomes" id="UP000251993">
    <property type="component" value="Chromosome"/>
</dbReference>
<dbReference type="OrthoDB" id="680421at2"/>
<feature type="domain" description="Cyclic nucleotide-binding" evidence="1">
    <location>
        <begin position="11"/>
        <end position="113"/>
    </location>
</feature>
<dbReference type="CDD" id="cd00038">
    <property type="entry name" value="CAP_ED"/>
    <property type="match status" value="1"/>
</dbReference>
<protein>
    <submittedName>
        <fullName evidence="2">Crp/Fnr family transcriptional regulator</fullName>
    </submittedName>
</protein>
<dbReference type="InterPro" id="IPR050397">
    <property type="entry name" value="Env_Response_Regulators"/>
</dbReference>
<dbReference type="SUPFAM" id="SSF51206">
    <property type="entry name" value="cAMP-binding domain-like"/>
    <property type="match status" value="1"/>
</dbReference>
<gene>
    <name evidence="2" type="ORF">DR864_07810</name>
</gene>
<evidence type="ECO:0000313" key="3">
    <source>
        <dbReference type="Proteomes" id="UP000251993"/>
    </source>
</evidence>
<sequence length="189" mass="22639">MEKLIELTKQLWPSMSHEFEEVLRNSLVKEVVPKKQLILKEGQTAHRMHFVEQGCVRGYYLKEGEEINSWFMKEGDFVISIVSFYTQTPSEEMIETLEDCILWSISYQRLHQLYLQYPEFNRVGRLLTEHYYVLSEQRTQNLRKKTADERYRQLVTSFPDISNRVPLKYIASYLGISFETLSRLRAKKW</sequence>
<dbReference type="InterPro" id="IPR018490">
    <property type="entry name" value="cNMP-bd_dom_sf"/>
</dbReference>
<dbReference type="PROSITE" id="PS50042">
    <property type="entry name" value="CNMP_BINDING_3"/>
    <property type="match status" value="1"/>
</dbReference>
<dbReference type="PANTHER" id="PTHR24567:SF76">
    <property type="entry name" value="CYCLIC NUCLEOTIDE-BINDING DOMAIN PROTEIN"/>
    <property type="match status" value="1"/>
</dbReference>
<dbReference type="InterPro" id="IPR000595">
    <property type="entry name" value="cNMP-bd_dom"/>
</dbReference>
<dbReference type="RefSeq" id="WP_114066431.1">
    <property type="nucleotide sequence ID" value="NZ_CP030850.1"/>
</dbReference>
<dbReference type="AlphaFoldDB" id="A0A344TG75"/>
<dbReference type="InterPro" id="IPR014710">
    <property type="entry name" value="RmlC-like_jellyroll"/>
</dbReference>
<accession>A0A344TG75</accession>
<organism evidence="2 3">
    <name type="scientific">Runella rosea</name>
    <dbReference type="NCBI Taxonomy" id="2259595"/>
    <lineage>
        <taxon>Bacteria</taxon>
        <taxon>Pseudomonadati</taxon>
        <taxon>Bacteroidota</taxon>
        <taxon>Cytophagia</taxon>
        <taxon>Cytophagales</taxon>
        <taxon>Spirosomataceae</taxon>
        <taxon>Runella</taxon>
    </lineage>
</organism>
<evidence type="ECO:0000259" key="1">
    <source>
        <dbReference type="PROSITE" id="PS50042"/>
    </source>
</evidence>
<dbReference type="Gene3D" id="2.60.120.10">
    <property type="entry name" value="Jelly Rolls"/>
    <property type="match status" value="1"/>
</dbReference>